<proteinExistence type="predicted"/>
<feature type="transmembrane region" description="Helical" evidence="1">
    <location>
        <begin position="12"/>
        <end position="33"/>
    </location>
</feature>
<geneLocation type="plasmid" evidence="2">
    <name>pL289</name>
</geneLocation>
<organism evidence="2">
    <name type="scientific">Vibrio alginolyticus</name>
    <dbReference type="NCBI Taxonomy" id="663"/>
    <lineage>
        <taxon>Bacteria</taxon>
        <taxon>Pseudomonadati</taxon>
        <taxon>Pseudomonadota</taxon>
        <taxon>Gammaproteobacteria</taxon>
        <taxon>Vibrionales</taxon>
        <taxon>Vibrionaceae</taxon>
        <taxon>Vibrio</taxon>
    </lineage>
</organism>
<evidence type="ECO:0000256" key="1">
    <source>
        <dbReference type="SAM" id="Phobius"/>
    </source>
</evidence>
<feature type="transmembrane region" description="Helical" evidence="1">
    <location>
        <begin position="106"/>
        <end position="124"/>
    </location>
</feature>
<name>A0A1W6TL54_VIBAL</name>
<keyword evidence="2" id="KW-0614">Plasmid</keyword>
<gene>
    <name evidence="2" type="ORF">K05K4_49290</name>
</gene>
<protein>
    <submittedName>
        <fullName evidence="2">Uncharacterized protein</fullName>
    </submittedName>
</protein>
<keyword evidence="1" id="KW-0812">Transmembrane</keyword>
<sequence>MEAILNEQLMVLLASLTFGFVFLPWVVYTSSLCNKGGYEYIDMFSAPSSELNFTHSFTQTMKVTNSELVKSRLVLAWLFFSLSLIVGALSIYIWHEYAIQGNYYSITFYSVVYVTLVLFNCFWFSKLGKARSRLELFQPLDHDEYLSLIMFVSNSRYTEQLTTMVDNNPKDDLLLIDYHNLRYRECLLAESESKTHTNSDRKLKHLNLVKG</sequence>
<accession>A0A1W6TL54</accession>
<reference evidence="2" key="1">
    <citation type="submission" date="2016-10" db="EMBL/GenBank/DDBJ databases">
        <title>The High Quality Genome of Vibrio alginolyticus K01M1.</title>
        <authorList>
            <person name="Wendling C."/>
            <person name="Chibani C.M."/>
            <person name="Hertel R."/>
            <person name="Sproer C."/>
            <person name="Bunk B."/>
            <person name="Overmann J."/>
            <person name="Roth O."/>
            <person name="Liesegang H."/>
        </authorList>
    </citation>
    <scope>NUCLEOTIDE SEQUENCE</scope>
    <source>
        <strain evidence="2">K05K4</strain>
        <plasmid evidence="2">pL289</plasmid>
    </source>
</reference>
<keyword evidence="1" id="KW-1133">Transmembrane helix</keyword>
<keyword evidence="1" id="KW-0472">Membrane</keyword>
<dbReference type="EMBL" id="CP017904">
    <property type="protein sequence ID" value="ARP21638.1"/>
    <property type="molecule type" value="Genomic_DNA"/>
</dbReference>
<dbReference type="RefSeq" id="WP_086048358.1">
    <property type="nucleotide sequence ID" value="NZ_CP017893.1"/>
</dbReference>
<feature type="transmembrane region" description="Helical" evidence="1">
    <location>
        <begin position="74"/>
        <end position="94"/>
    </location>
</feature>
<evidence type="ECO:0000313" key="2">
    <source>
        <dbReference type="EMBL" id="ARP21638.1"/>
    </source>
</evidence>
<dbReference type="AlphaFoldDB" id="A0A1W6TL54"/>